<dbReference type="SUPFAM" id="SSF53697">
    <property type="entry name" value="SIS domain"/>
    <property type="match status" value="1"/>
</dbReference>
<comment type="caution">
    <text evidence="3">The sequence shown here is derived from an EMBL/GenBank/DDBJ whole genome shotgun (WGS) entry which is preliminary data.</text>
</comment>
<evidence type="ECO:0000259" key="2">
    <source>
        <dbReference type="PROSITE" id="PS51464"/>
    </source>
</evidence>
<dbReference type="PANTHER" id="PTHR10937">
    <property type="entry name" value="GLUCOSAMINE--FRUCTOSE-6-PHOSPHATE AMINOTRANSFERASE, ISOMERIZING"/>
    <property type="match status" value="1"/>
</dbReference>
<name>A0AAW5BTV0_9FIRM</name>
<dbReference type="AlphaFoldDB" id="A0AAW5BTV0"/>
<dbReference type="InterPro" id="IPR035466">
    <property type="entry name" value="GlmS/AgaS_SIS"/>
</dbReference>
<evidence type="ECO:0000313" key="4">
    <source>
        <dbReference type="EMBL" id="NSJ49266.1"/>
    </source>
</evidence>
<dbReference type="RefSeq" id="WP_117560534.1">
    <property type="nucleotide sequence ID" value="NZ_JAAITT010000013.1"/>
</dbReference>
<dbReference type="Gene3D" id="3.40.50.10490">
    <property type="entry name" value="Glucose-6-phosphate isomerase like protein, domain 1"/>
    <property type="match status" value="2"/>
</dbReference>
<evidence type="ECO:0000313" key="5">
    <source>
        <dbReference type="Proteomes" id="UP000669239"/>
    </source>
</evidence>
<dbReference type="GO" id="GO:0004360">
    <property type="term" value="F:glutamine-fructose-6-phosphate transaminase (isomerizing) activity"/>
    <property type="evidence" value="ECO:0007669"/>
    <property type="project" value="TreeGrafter"/>
</dbReference>
<dbReference type="PANTHER" id="PTHR10937:SF17">
    <property type="entry name" value="GLUCOSAMINE-FRUCTOSE-6-PHOSPHATE AMINOTRANSFERASE"/>
    <property type="match status" value="1"/>
</dbReference>
<gene>
    <name evidence="4" type="ORF">G5B36_11195</name>
    <name evidence="3" type="ORF">L0N08_14870</name>
</gene>
<proteinExistence type="predicted"/>
<dbReference type="InterPro" id="IPR001347">
    <property type="entry name" value="SIS_dom"/>
</dbReference>
<organism evidence="3 6">
    <name type="scientific">Enterocloster aldenensis</name>
    <dbReference type="NCBI Taxonomy" id="358742"/>
    <lineage>
        <taxon>Bacteria</taxon>
        <taxon>Bacillati</taxon>
        <taxon>Bacillota</taxon>
        <taxon>Clostridia</taxon>
        <taxon>Lachnospirales</taxon>
        <taxon>Lachnospiraceae</taxon>
        <taxon>Enterocloster</taxon>
    </lineage>
</organism>
<dbReference type="GO" id="GO:0006487">
    <property type="term" value="P:protein N-linked glycosylation"/>
    <property type="evidence" value="ECO:0007669"/>
    <property type="project" value="TreeGrafter"/>
</dbReference>
<dbReference type="CDD" id="cd05008">
    <property type="entry name" value="SIS_GlmS_GlmD_1"/>
    <property type="match status" value="1"/>
</dbReference>
<protein>
    <submittedName>
        <fullName evidence="3">SIS domain-containing protein</fullName>
    </submittedName>
</protein>
<evidence type="ECO:0000313" key="6">
    <source>
        <dbReference type="Proteomes" id="UP001299608"/>
    </source>
</evidence>
<dbReference type="EMBL" id="JAAITT010000013">
    <property type="protein sequence ID" value="NSJ49266.1"/>
    <property type="molecule type" value="Genomic_DNA"/>
</dbReference>
<keyword evidence="1" id="KW-0677">Repeat</keyword>
<evidence type="ECO:0000256" key="1">
    <source>
        <dbReference type="ARBA" id="ARBA00022737"/>
    </source>
</evidence>
<dbReference type="Proteomes" id="UP001299608">
    <property type="component" value="Unassembled WGS sequence"/>
</dbReference>
<feature type="domain" description="SIS" evidence="2">
    <location>
        <begin position="26"/>
        <end position="172"/>
    </location>
</feature>
<accession>A0AAW5BTV0</accession>
<dbReference type="Proteomes" id="UP000669239">
    <property type="component" value="Unassembled WGS sequence"/>
</dbReference>
<dbReference type="InterPro" id="IPR046348">
    <property type="entry name" value="SIS_dom_sf"/>
</dbReference>
<dbReference type="GO" id="GO:0097367">
    <property type="term" value="F:carbohydrate derivative binding"/>
    <property type="evidence" value="ECO:0007669"/>
    <property type="project" value="InterPro"/>
</dbReference>
<dbReference type="Pfam" id="PF01380">
    <property type="entry name" value="SIS"/>
    <property type="match status" value="1"/>
</dbReference>
<reference evidence="3" key="3">
    <citation type="submission" date="2022-01" db="EMBL/GenBank/DDBJ databases">
        <title>Collection of gut derived symbiotic bacterial strains cultured from healthy donors.</title>
        <authorList>
            <person name="Lin H."/>
            <person name="Kohout C."/>
            <person name="Waligurski E."/>
            <person name="Pamer E.G."/>
        </authorList>
    </citation>
    <scope>NUCLEOTIDE SEQUENCE</scope>
    <source>
        <strain evidence="3">DFI.6.55</strain>
    </source>
</reference>
<dbReference type="EMBL" id="JAKNGE010000017">
    <property type="protein sequence ID" value="MCG4746703.1"/>
    <property type="molecule type" value="Genomic_DNA"/>
</dbReference>
<evidence type="ECO:0000313" key="3">
    <source>
        <dbReference type="EMBL" id="MCG4746703.1"/>
    </source>
</evidence>
<keyword evidence="5" id="KW-1185">Reference proteome</keyword>
<reference evidence="4" key="2">
    <citation type="submission" date="2020-02" db="EMBL/GenBank/DDBJ databases">
        <authorList>
            <person name="Littmann E."/>
            <person name="Sorbara M."/>
        </authorList>
    </citation>
    <scope>NUCLEOTIDE SEQUENCE</scope>
    <source>
        <strain evidence="4">MSK.1.17</strain>
    </source>
</reference>
<sequence length="377" mass="42057">MFDYICETPAALTGIISRRKEITKDFVSRFKDVGIEQIYVIGSGTSYHAGLAAKLYLEELLGIKVFNMYPTQFAREEKVFNKNTLVIGMSQGGQSLSTVEGLDSARERGLHTAAVSENPTALIFEHADTSTKIEVGNEKCGAKTKGYAGTTVTLMMMLTELAIAKGMVTEEKAAGYRERMLRVIGNLKKVTDASVEWYKRIKDEFLPAKRVIVVGYDGMYCDVLEGALKILETVRQGVAGYDIEEFFHGIYNSITDSAHIFYLASRGDYKPRTMKLVGILSEWTPHNYLIASPDGVDVQSGKNLIVEFVEDPMFSCWEYIIPLQVVACMAPQDLGINPDIPKDPEFHKRIGSKKLDGVRDHYVAQEDTFLKTAVLEK</sequence>
<dbReference type="PROSITE" id="PS51464">
    <property type="entry name" value="SIS"/>
    <property type="match status" value="1"/>
</dbReference>
<dbReference type="GO" id="GO:0006002">
    <property type="term" value="P:fructose 6-phosphate metabolic process"/>
    <property type="evidence" value="ECO:0007669"/>
    <property type="project" value="TreeGrafter"/>
</dbReference>
<dbReference type="GO" id="GO:0006047">
    <property type="term" value="P:UDP-N-acetylglucosamine metabolic process"/>
    <property type="evidence" value="ECO:0007669"/>
    <property type="project" value="TreeGrafter"/>
</dbReference>
<reference evidence="4 5" key="1">
    <citation type="journal article" date="2020" name="Cell Host Microbe">
        <title>Functional and Genomic Variation between Human-Derived Isolates of Lachnospiraceae Reveals Inter- and Intra-Species Diversity.</title>
        <authorList>
            <person name="Sorbara M.T."/>
            <person name="Littmann E.R."/>
            <person name="Fontana E."/>
            <person name="Moody T.U."/>
            <person name="Kohout C.E."/>
            <person name="Gjonbalaj M."/>
            <person name="Eaton V."/>
            <person name="Seok R."/>
            <person name="Leiner I.M."/>
            <person name="Pamer E.G."/>
        </authorList>
    </citation>
    <scope>NUCLEOTIDE SEQUENCE [LARGE SCALE GENOMIC DNA]</scope>
    <source>
        <strain evidence="4 5">MSK.1.17</strain>
    </source>
</reference>